<keyword evidence="10" id="KW-1185">Reference proteome</keyword>
<feature type="transmembrane region" description="Helical" evidence="8">
    <location>
        <begin position="181"/>
        <end position="203"/>
    </location>
</feature>
<evidence type="ECO:0000256" key="7">
    <source>
        <dbReference type="ARBA" id="ARBA00023136"/>
    </source>
</evidence>
<dbReference type="Proteomes" id="UP001177003">
    <property type="component" value="Chromosome 7"/>
</dbReference>
<keyword evidence="4 8" id="KW-0812">Transmembrane</keyword>
<name>A0AA35ZKJ0_LACSI</name>
<proteinExistence type="inferred from homology"/>
<organism evidence="9 10">
    <name type="scientific">Lactuca saligna</name>
    <name type="common">Willowleaf lettuce</name>
    <dbReference type="NCBI Taxonomy" id="75948"/>
    <lineage>
        <taxon>Eukaryota</taxon>
        <taxon>Viridiplantae</taxon>
        <taxon>Streptophyta</taxon>
        <taxon>Embryophyta</taxon>
        <taxon>Tracheophyta</taxon>
        <taxon>Spermatophyta</taxon>
        <taxon>Magnoliopsida</taxon>
        <taxon>eudicotyledons</taxon>
        <taxon>Gunneridae</taxon>
        <taxon>Pentapetalae</taxon>
        <taxon>asterids</taxon>
        <taxon>campanulids</taxon>
        <taxon>Asterales</taxon>
        <taxon>Asteraceae</taxon>
        <taxon>Cichorioideae</taxon>
        <taxon>Cichorieae</taxon>
        <taxon>Lactucinae</taxon>
        <taxon>Lactuca</taxon>
    </lineage>
</organism>
<feature type="transmembrane region" description="Helical" evidence="8">
    <location>
        <begin position="272"/>
        <end position="295"/>
    </location>
</feature>
<dbReference type="InterPro" id="IPR051143">
    <property type="entry name" value="TrkH_K-transport"/>
</dbReference>
<gene>
    <name evidence="9" type="ORF">LSALG_LOCUS32832</name>
</gene>
<evidence type="ECO:0000313" key="9">
    <source>
        <dbReference type="EMBL" id="CAI9293824.1"/>
    </source>
</evidence>
<dbReference type="InterPro" id="IPR003445">
    <property type="entry name" value="Cat_transpt"/>
</dbReference>
<evidence type="ECO:0000256" key="1">
    <source>
        <dbReference type="ARBA" id="ARBA00004141"/>
    </source>
</evidence>
<evidence type="ECO:0000256" key="8">
    <source>
        <dbReference type="SAM" id="Phobius"/>
    </source>
</evidence>
<keyword evidence="3" id="KW-0813">Transport</keyword>
<dbReference type="Pfam" id="PF02386">
    <property type="entry name" value="TrkH"/>
    <property type="match status" value="1"/>
</dbReference>
<keyword evidence="6" id="KW-0406">Ion transport</keyword>
<keyword evidence="7 8" id="KW-0472">Membrane</keyword>
<dbReference type="PANTHER" id="PTHR31064:SF30">
    <property type="entry name" value="HIGH-AFFINITY POTASSIUM TRANSPORT PROTEIN-RELATED"/>
    <property type="match status" value="1"/>
</dbReference>
<protein>
    <submittedName>
        <fullName evidence="9">Uncharacterized protein</fullName>
    </submittedName>
</protein>
<dbReference type="EMBL" id="OX465083">
    <property type="protein sequence ID" value="CAI9293824.1"/>
    <property type="molecule type" value="Genomic_DNA"/>
</dbReference>
<feature type="transmembrane region" description="Helical" evidence="8">
    <location>
        <begin position="49"/>
        <end position="70"/>
    </location>
</feature>
<dbReference type="AlphaFoldDB" id="A0AA35ZKJ0"/>
<evidence type="ECO:0000256" key="6">
    <source>
        <dbReference type="ARBA" id="ARBA00023065"/>
    </source>
</evidence>
<reference evidence="9" key="1">
    <citation type="submission" date="2023-04" db="EMBL/GenBank/DDBJ databases">
        <authorList>
            <person name="Vijverberg K."/>
            <person name="Xiong W."/>
            <person name="Schranz E."/>
        </authorList>
    </citation>
    <scope>NUCLEOTIDE SEQUENCE</scope>
</reference>
<dbReference type="PANTHER" id="PTHR31064">
    <property type="entry name" value="POTASSIUM TRANSPORT PROTEIN DDB_G0292412-RELATED"/>
    <property type="match status" value="1"/>
</dbReference>
<accession>A0AA35ZKJ0</accession>
<keyword evidence="5 8" id="KW-1133">Transmembrane helix</keyword>
<sequence>MKNTPNLKFRSKTVKCLASLHHALTCMCHWTGTTLYSFLRALLLRVDPFWLQLCYFVTLFMLGYMSLSILEPRSPMNRPKSYDLLFTAVSAVTVSSMATVEMEIFKLSERKSASSPSSNMNVENGLMSTNSNIDLKYKSMKFLGITVLCYFFTVQVIGYLLVSLYVGLVVSIKEVLMNKKLNLQVFSIVTTISTFTNCGFLPTNENMMVFKNNQGLQVILIPLVLLGNTLYPVFLRLVLLLLGKISVREEIKYVLENEDELRYPHLLSGVDSWYLSLTSVGFTLIQFVLLMSIGWKSQAMHGLNTSEKVVGSLFQVTNTRHTGESVFDLSLVSPAIIVLIVTMM</sequence>
<dbReference type="GO" id="GO:0005886">
    <property type="term" value="C:plasma membrane"/>
    <property type="evidence" value="ECO:0007669"/>
    <property type="project" value="TreeGrafter"/>
</dbReference>
<feature type="transmembrane region" description="Helical" evidence="8">
    <location>
        <begin position="215"/>
        <end position="242"/>
    </location>
</feature>
<evidence type="ECO:0000256" key="3">
    <source>
        <dbReference type="ARBA" id="ARBA00022448"/>
    </source>
</evidence>
<feature type="transmembrane region" description="Helical" evidence="8">
    <location>
        <begin position="20"/>
        <end position="43"/>
    </location>
</feature>
<evidence type="ECO:0000256" key="2">
    <source>
        <dbReference type="ARBA" id="ARBA00010864"/>
    </source>
</evidence>
<evidence type="ECO:0000313" key="10">
    <source>
        <dbReference type="Proteomes" id="UP001177003"/>
    </source>
</evidence>
<comment type="subcellular location">
    <subcellularLocation>
        <location evidence="1">Membrane</location>
        <topology evidence="1">Multi-pass membrane protein</topology>
    </subcellularLocation>
</comment>
<comment type="similarity">
    <text evidence="2">Belongs to the TrkH potassium transport family. HKT (TC 2.A.38.3) subfamily.</text>
</comment>
<evidence type="ECO:0000256" key="5">
    <source>
        <dbReference type="ARBA" id="ARBA00022989"/>
    </source>
</evidence>
<dbReference type="GO" id="GO:0030001">
    <property type="term" value="P:metal ion transport"/>
    <property type="evidence" value="ECO:0007669"/>
    <property type="project" value="UniProtKB-ARBA"/>
</dbReference>
<evidence type="ECO:0000256" key="4">
    <source>
        <dbReference type="ARBA" id="ARBA00022692"/>
    </source>
</evidence>
<dbReference type="GO" id="GO:0008324">
    <property type="term" value="F:monoatomic cation transmembrane transporter activity"/>
    <property type="evidence" value="ECO:0007669"/>
    <property type="project" value="InterPro"/>
</dbReference>
<feature type="transmembrane region" description="Helical" evidence="8">
    <location>
        <begin position="142"/>
        <end position="169"/>
    </location>
</feature>